<reference evidence="3 5" key="2">
    <citation type="submission" date="2018-07" db="EMBL/GenBank/DDBJ databases">
        <title>Complete genome of the Arcobacter bivalviorum type strain LMG 26154.</title>
        <authorList>
            <person name="Miller W.G."/>
            <person name="Yee E."/>
            <person name="Bono J.L."/>
        </authorList>
    </citation>
    <scope>NUCLEOTIDE SEQUENCE [LARGE SCALE GENOMIC DNA]</scope>
    <source>
        <strain evidence="3 5">LMG 26154</strain>
    </source>
</reference>
<dbReference type="RefSeq" id="WP_114838497.1">
    <property type="nucleotide sequence ID" value="NZ_CP031217.1"/>
</dbReference>
<evidence type="ECO:0000313" key="3">
    <source>
        <dbReference type="EMBL" id="AXH11627.1"/>
    </source>
</evidence>
<dbReference type="InterPro" id="IPR001763">
    <property type="entry name" value="Rhodanese-like_dom"/>
</dbReference>
<dbReference type="EMBL" id="PDKM01000009">
    <property type="protein sequence ID" value="RXK08952.1"/>
    <property type="molecule type" value="Genomic_DNA"/>
</dbReference>
<protein>
    <submittedName>
        <fullName evidence="3">Rhodanese-like domain-containing protein</fullName>
    </submittedName>
</protein>
<gene>
    <name evidence="3" type="ORF">ABIV_0614</name>
    <name evidence="4" type="ORF">CRV05_12990</name>
</gene>
<evidence type="ECO:0000256" key="1">
    <source>
        <dbReference type="SAM" id="SignalP"/>
    </source>
</evidence>
<reference evidence="4 6" key="1">
    <citation type="submission" date="2017-10" db="EMBL/GenBank/DDBJ databases">
        <title>Genomics of the genus Arcobacter.</title>
        <authorList>
            <person name="Perez-Cataluna A."/>
            <person name="Figueras M.J."/>
        </authorList>
    </citation>
    <scope>NUCLEOTIDE SEQUENCE [LARGE SCALE GENOMIC DNA]</scope>
    <source>
        <strain evidence="4 6">CECT 7835</strain>
    </source>
</reference>
<evidence type="ECO:0000259" key="2">
    <source>
        <dbReference type="PROSITE" id="PS50206"/>
    </source>
</evidence>
<evidence type="ECO:0000313" key="5">
    <source>
        <dbReference type="Proteomes" id="UP000253850"/>
    </source>
</evidence>
<dbReference type="PROSITE" id="PS50206">
    <property type="entry name" value="RHODANESE_3"/>
    <property type="match status" value="1"/>
</dbReference>
<proteinExistence type="predicted"/>
<evidence type="ECO:0000313" key="6">
    <source>
        <dbReference type="Proteomes" id="UP000289193"/>
    </source>
</evidence>
<dbReference type="CDD" id="cd00158">
    <property type="entry name" value="RHOD"/>
    <property type="match status" value="1"/>
</dbReference>
<dbReference type="EMBL" id="CP031217">
    <property type="protein sequence ID" value="AXH11627.1"/>
    <property type="molecule type" value="Genomic_DNA"/>
</dbReference>
<dbReference type="InterPro" id="IPR036873">
    <property type="entry name" value="Rhodanese-like_dom_sf"/>
</dbReference>
<dbReference type="SUPFAM" id="SSF52821">
    <property type="entry name" value="Rhodanese/Cell cycle control phosphatase"/>
    <property type="match status" value="1"/>
</dbReference>
<dbReference type="AlphaFoldDB" id="A0AAX2A449"/>
<dbReference type="KEGG" id="hbv:ABIV_0614"/>
<dbReference type="Gene3D" id="3.40.250.10">
    <property type="entry name" value="Rhodanese-like domain"/>
    <property type="match status" value="1"/>
</dbReference>
<dbReference type="Proteomes" id="UP000253850">
    <property type="component" value="Chromosome"/>
</dbReference>
<accession>A0AAX2A449</accession>
<organism evidence="4 6">
    <name type="scientific">Halarcobacter bivalviorum</name>
    <dbReference type="NCBI Taxonomy" id="663364"/>
    <lineage>
        <taxon>Bacteria</taxon>
        <taxon>Pseudomonadati</taxon>
        <taxon>Campylobacterota</taxon>
        <taxon>Epsilonproteobacteria</taxon>
        <taxon>Campylobacterales</taxon>
        <taxon>Arcobacteraceae</taxon>
        <taxon>Halarcobacter</taxon>
    </lineage>
</organism>
<sequence>MKSFKFLSLAILFILLNSTFLNAQVKSIDVKELIELKQKGIKIIDIRKQKDIKETGIIPSSYRLSFYKKDGTINKEKWLNSFINLVGNTNIKFVLISEDGEKAKHGAELLYEKKGYIYPLYLEGGINAWIDAKEKIVKVKK</sequence>
<feature type="chain" id="PRO_5044718390" evidence="1">
    <location>
        <begin position="24"/>
        <end position="141"/>
    </location>
</feature>
<dbReference type="Proteomes" id="UP000289193">
    <property type="component" value="Unassembled WGS sequence"/>
</dbReference>
<feature type="signal peptide" evidence="1">
    <location>
        <begin position="1"/>
        <end position="23"/>
    </location>
</feature>
<keyword evidence="1" id="KW-0732">Signal</keyword>
<keyword evidence="6" id="KW-1185">Reference proteome</keyword>
<evidence type="ECO:0000313" key="4">
    <source>
        <dbReference type="EMBL" id="RXK08952.1"/>
    </source>
</evidence>
<name>A0AAX2A449_9BACT</name>
<dbReference type="Pfam" id="PF00581">
    <property type="entry name" value="Rhodanese"/>
    <property type="match status" value="1"/>
</dbReference>
<feature type="domain" description="Rhodanese" evidence="2">
    <location>
        <begin position="37"/>
        <end position="138"/>
    </location>
</feature>